<comment type="subcellular location">
    <subcellularLocation>
        <location evidence="1">Cell inner membrane</location>
        <topology evidence="1">Multi-pass membrane protein</topology>
    </subcellularLocation>
</comment>
<keyword evidence="7 12" id="KW-1133">Transmembrane helix</keyword>
<comment type="caution">
    <text evidence="13">The sequence shown here is derived from an EMBL/GenBank/DDBJ whole genome shotgun (WGS) entry which is preliminary data.</text>
</comment>
<accession>A0ABS2HKE0</accession>
<keyword evidence="3" id="KW-0813">Transport</keyword>
<evidence type="ECO:0000256" key="9">
    <source>
        <dbReference type="ARBA" id="ARBA00023136"/>
    </source>
</evidence>
<name>A0ABS2HKE0_9VIBR</name>
<evidence type="ECO:0000313" key="13">
    <source>
        <dbReference type="EMBL" id="MBM7036572.1"/>
    </source>
</evidence>
<dbReference type="Proteomes" id="UP000809621">
    <property type="component" value="Unassembled WGS sequence"/>
</dbReference>
<dbReference type="EMBL" id="JAFEUM010000003">
    <property type="protein sequence ID" value="MBM7036572.1"/>
    <property type="molecule type" value="Genomic_DNA"/>
</dbReference>
<keyword evidence="5" id="KW-1003">Cell membrane</keyword>
<feature type="transmembrane region" description="Helical" evidence="12">
    <location>
        <begin position="7"/>
        <end position="29"/>
    </location>
</feature>
<protein>
    <recommendedName>
        <fullName evidence="2">Multidrug resistance protein NorM</fullName>
    </recommendedName>
    <alternativeName>
        <fullName evidence="11">Multidrug-efflux transporter</fullName>
    </alternativeName>
    <alternativeName>
        <fullName evidence="10">Na(+)/drug antiporter</fullName>
    </alternativeName>
</protein>
<dbReference type="NCBIfam" id="TIGR00797">
    <property type="entry name" value="matE"/>
    <property type="match status" value="1"/>
</dbReference>
<gene>
    <name evidence="13" type="ORF">JQC93_09150</name>
</gene>
<feature type="transmembrane region" description="Helical" evidence="12">
    <location>
        <begin position="306"/>
        <end position="327"/>
    </location>
</feature>
<keyword evidence="8" id="KW-0406">Ion transport</keyword>
<dbReference type="PANTHER" id="PTHR43298:SF2">
    <property type="entry name" value="FMN_FAD EXPORTER YEEO-RELATED"/>
    <property type="match status" value="1"/>
</dbReference>
<keyword evidence="6 12" id="KW-0812">Transmembrane</keyword>
<evidence type="ECO:0000256" key="10">
    <source>
        <dbReference type="ARBA" id="ARBA00030855"/>
    </source>
</evidence>
<organism evidence="13 14">
    <name type="scientific">Vibrio ulleungensis</name>
    <dbReference type="NCBI Taxonomy" id="2807619"/>
    <lineage>
        <taxon>Bacteria</taxon>
        <taxon>Pseudomonadati</taxon>
        <taxon>Pseudomonadota</taxon>
        <taxon>Gammaproteobacteria</taxon>
        <taxon>Vibrionales</taxon>
        <taxon>Vibrionaceae</taxon>
        <taxon>Vibrio</taxon>
    </lineage>
</organism>
<dbReference type="PIRSF" id="PIRSF006603">
    <property type="entry name" value="DinF"/>
    <property type="match status" value="1"/>
</dbReference>
<evidence type="ECO:0000256" key="12">
    <source>
        <dbReference type="SAM" id="Phobius"/>
    </source>
</evidence>
<keyword evidence="14" id="KW-1185">Reference proteome</keyword>
<feature type="transmembrane region" description="Helical" evidence="12">
    <location>
        <begin position="35"/>
        <end position="54"/>
    </location>
</feature>
<evidence type="ECO:0000256" key="8">
    <source>
        <dbReference type="ARBA" id="ARBA00023065"/>
    </source>
</evidence>
<evidence type="ECO:0000256" key="7">
    <source>
        <dbReference type="ARBA" id="ARBA00022989"/>
    </source>
</evidence>
<proteinExistence type="predicted"/>
<keyword evidence="4" id="KW-0050">Antiport</keyword>
<feature type="transmembrane region" description="Helical" evidence="12">
    <location>
        <begin position="248"/>
        <end position="268"/>
    </location>
</feature>
<dbReference type="InterPro" id="IPR048279">
    <property type="entry name" value="MdtK-like"/>
</dbReference>
<dbReference type="Pfam" id="PF01554">
    <property type="entry name" value="MatE"/>
    <property type="match status" value="2"/>
</dbReference>
<feature type="transmembrane region" description="Helical" evidence="12">
    <location>
        <begin position="189"/>
        <end position="210"/>
    </location>
</feature>
<evidence type="ECO:0000256" key="3">
    <source>
        <dbReference type="ARBA" id="ARBA00022448"/>
    </source>
</evidence>
<evidence type="ECO:0000256" key="4">
    <source>
        <dbReference type="ARBA" id="ARBA00022449"/>
    </source>
</evidence>
<evidence type="ECO:0000256" key="2">
    <source>
        <dbReference type="ARBA" id="ARBA00013489"/>
    </source>
</evidence>
<dbReference type="PANTHER" id="PTHR43298">
    <property type="entry name" value="MULTIDRUG RESISTANCE PROTEIN NORM-RELATED"/>
    <property type="match status" value="1"/>
</dbReference>
<dbReference type="InterPro" id="IPR002528">
    <property type="entry name" value="MATE_fam"/>
</dbReference>
<dbReference type="InterPro" id="IPR050222">
    <property type="entry name" value="MATE_MdtK"/>
</dbReference>
<evidence type="ECO:0000256" key="6">
    <source>
        <dbReference type="ARBA" id="ARBA00022692"/>
    </source>
</evidence>
<keyword evidence="9 12" id="KW-0472">Membrane</keyword>
<evidence type="ECO:0000256" key="1">
    <source>
        <dbReference type="ARBA" id="ARBA00004429"/>
    </source>
</evidence>
<evidence type="ECO:0000313" key="14">
    <source>
        <dbReference type="Proteomes" id="UP000809621"/>
    </source>
</evidence>
<feature type="transmembrane region" description="Helical" evidence="12">
    <location>
        <begin position="66"/>
        <end position="91"/>
    </location>
</feature>
<feature type="transmembrane region" description="Helical" evidence="12">
    <location>
        <begin position="377"/>
        <end position="397"/>
    </location>
</feature>
<feature type="transmembrane region" description="Helical" evidence="12">
    <location>
        <begin position="153"/>
        <end position="177"/>
    </location>
</feature>
<evidence type="ECO:0000256" key="5">
    <source>
        <dbReference type="ARBA" id="ARBA00022475"/>
    </source>
</evidence>
<sequence length="437" mass="46218">MIQGFLFTLMGFVDALMIGQLGEVAISGLGNSQQLLTFSFLLFAALSTGGSILISQYSGAHQSVKAIQVAGSVIVSAALCGVALGAIVYFYSAELVALLTTDFLKPSDQWSEVPSTASLYLSAVAFAIPLMLVSQMVAATFNATGDTRTPVKVAVTFNVVNFVGNYVFIFGLAIPGITEPLFPPMGLRGAAIATLLASAGQCGVLLYLLANRFGLKAIFTPNTAELKKVITLGYPSTVDGFYWQGARVFYTVLMNAIGAIAFTGYTIVRTFKSLFLLPVGGIGQATAIRIGQLLGAGKYRLAKASAVSAIATGVVVMLIPVVLLIALSDSLLSLYNIQEETHRLARICIWILAVSLFFTAVNSVIPGLLRAGGDAKAVMNITLISFAVVGAPASFLLGIVLDYGLIGAFIGISLEEVFKSYLFVRRMKQNAWIQTLV</sequence>
<evidence type="ECO:0000256" key="11">
    <source>
        <dbReference type="ARBA" id="ARBA00031636"/>
    </source>
</evidence>
<feature type="transmembrane region" description="Helical" evidence="12">
    <location>
        <begin position="119"/>
        <end position="141"/>
    </location>
</feature>
<reference evidence="13 14" key="1">
    <citation type="submission" date="2021-02" db="EMBL/GenBank/DDBJ databases">
        <authorList>
            <person name="Park J.-S."/>
        </authorList>
    </citation>
    <scope>NUCLEOTIDE SEQUENCE [LARGE SCALE GENOMIC DNA]</scope>
    <source>
        <strain evidence="13 14">188UL20-2</strain>
    </source>
</reference>
<feature type="transmembrane region" description="Helical" evidence="12">
    <location>
        <begin position="347"/>
        <end position="365"/>
    </location>
</feature>